<evidence type="ECO:0000313" key="1">
    <source>
        <dbReference type="EMBL" id="PTL88773.1"/>
    </source>
</evidence>
<dbReference type="InterPro" id="IPR018724">
    <property type="entry name" value="2OG-Fe_dioxygenase"/>
</dbReference>
<dbReference type="EMBL" id="PXNS01000022">
    <property type="protein sequence ID" value="PTL88773.1"/>
    <property type="molecule type" value="Genomic_DNA"/>
</dbReference>
<gene>
    <name evidence="1" type="ORF">C6W88_20700</name>
</gene>
<accession>A0ABX5IR42</accession>
<evidence type="ECO:0008006" key="3">
    <source>
        <dbReference type="Google" id="ProtNLM"/>
    </source>
</evidence>
<reference evidence="1 2" key="1">
    <citation type="submission" date="2018-03" db="EMBL/GenBank/DDBJ databases">
        <authorList>
            <person name="Zhou J."/>
            <person name="Li X."/>
            <person name="Xue M."/>
            <person name="Yin J."/>
        </authorList>
    </citation>
    <scope>NUCLEOTIDE SEQUENCE [LARGE SCALE GENOMIC DNA]</scope>
    <source>
        <strain evidence="1 2">SYSU ZJ2214</strain>
    </source>
</reference>
<protein>
    <recommendedName>
        <fullName evidence="3">2OG-Fe dioxygenase family protein</fullName>
    </recommendedName>
</protein>
<sequence>MKIVQKVVQCRHLAAIETINVGLRIPESGYWDFSVFEEVASQSWSKTRLAHIDLSAWQSFLGDLPRDPYVNRRWKRMSWLHLNDEGEVETLGECPMAQGGRFNDAASMADRLRYYEPLLPEFTEREDVKAFVKAWAELWGLERRAPILMQITGVRGDGTVDPLQGQGIHADGCKYLSIVVLNRDNVSGAVNTLYRDKTGQQEVGRVTLAPGEVLHLRDDRLFHSVDAITQCEPSAPFERFIIIINACFVDEFQNRMLRRHFPQAVLNEAILESAS</sequence>
<evidence type="ECO:0000313" key="2">
    <source>
        <dbReference type="Proteomes" id="UP000241895"/>
    </source>
</evidence>
<dbReference type="Proteomes" id="UP000241895">
    <property type="component" value="Unassembled WGS sequence"/>
</dbReference>
<comment type="caution">
    <text evidence="1">The sequence shown here is derived from an EMBL/GenBank/DDBJ whole genome shotgun (WGS) entry which is preliminary data.</text>
</comment>
<keyword evidence="2" id="KW-1185">Reference proteome</keyword>
<name>A0ABX5IR42_9GAMM</name>
<dbReference type="Pfam" id="PF10014">
    <property type="entry name" value="2OG-Fe_Oxy_2"/>
    <property type="match status" value="1"/>
</dbReference>
<dbReference type="RefSeq" id="WP_108133861.1">
    <property type="nucleotide sequence ID" value="NZ_PXNS01000022.1"/>
</dbReference>
<dbReference type="Gene3D" id="2.60.120.620">
    <property type="entry name" value="q2cbj1_9rhob like domain"/>
    <property type="match status" value="1"/>
</dbReference>
<organism evidence="1 2">
    <name type="scientific">Halomonas litopenaei</name>
    <dbReference type="NCBI Taxonomy" id="2109328"/>
    <lineage>
        <taxon>Bacteria</taxon>
        <taxon>Pseudomonadati</taxon>
        <taxon>Pseudomonadota</taxon>
        <taxon>Gammaproteobacteria</taxon>
        <taxon>Oceanospirillales</taxon>
        <taxon>Halomonadaceae</taxon>
        <taxon>Halomonas</taxon>
    </lineage>
</organism>
<proteinExistence type="predicted"/>